<dbReference type="GO" id="GO:0016491">
    <property type="term" value="F:oxidoreductase activity"/>
    <property type="evidence" value="ECO:0007669"/>
    <property type="project" value="InterPro"/>
</dbReference>
<dbReference type="Proteomes" id="UP000244005">
    <property type="component" value="Unassembled WGS sequence"/>
</dbReference>
<evidence type="ECO:0000256" key="1">
    <source>
        <dbReference type="ARBA" id="ARBA00010609"/>
    </source>
</evidence>
<evidence type="ECO:0000259" key="4">
    <source>
        <dbReference type="Pfam" id="PF07731"/>
    </source>
</evidence>
<dbReference type="Gene3D" id="2.60.40.420">
    <property type="entry name" value="Cupredoxins - blue copper proteins"/>
    <property type="match status" value="3"/>
</dbReference>
<protein>
    <recommendedName>
        <fullName evidence="4">Plastocyanin-like domain-containing protein</fullName>
    </recommendedName>
</protein>
<dbReference type="CDD" id="cd13844">
    <property type="entry name" value="CuRO_1_BOD_CotA_like"/>
    <property type="match status" value="1"/>
</dbReference>
<feature type="region of interest" description="Disordered" evidence="2">
    <location>
        <begin position="602"/>
        <end position="622"/>
    </location>
</feature>
<keyword evidence="3" id="KW-0732">Signal</keyword>
<dbReference type="InterPro" id="IPR008972">
    <property type="entry name" value="Cupredoxin"/>
</dbReference>
<dbReference type="AlphaFoldDB" id="A0A2R6X8G4"/>
<feature type="domain" description="Plastocyanin-like" evidence="4">
    <location>
        <begin position="481"/>
        <end position="589"/>
    </location>
</feature>
<name>A0A2R6X8G4_MARPO</name>
<dbReference type="InterPro" id="IPR011706">
    <property type="entry name" value="Cu-oxidase_C"/>
</dbReference>
<reference evidence="6" key="1">
    <citation type="journal article" date="2017" name="Cell">
        <title>Insights into land plant evolution garnered from the Marchantia polymorpha genome.</title>
        <authorList>
            <person name="Bowman J.L."/>
            <person name="Kohchi T."/>
            <person name="Yamato K.T."/>
            <person name="Jenkins J."/>
            <person name="Shu S."/>
            <person name="Ishizaki K."/>
            <person name="Yamaoka S."/>
            <person name="Nishihama R."/>
            <person name="Nakamura Y."/>
            <person name="Berger F."/>
            <person name="Adam C."/>
            <person name="Aki S.S."/>
            <person name="Althoff F."/>
            <person name="Araki T."/>
            <person name="Arteaga-Vazquez M.A."/>
            <person name="Balasubrmanian S."/>
            <person name="Barry K."/>
            <person name="Bauer D."/>
            <person name="Boehm C.R."/>
            <person name="Briginshaw L."/>
            <person name="Caballero-Perez J."/>
            <person name="Catarino B."/>
            <person name="Chen F."/>
            <person name="Chiyoda S."/>
            <person name="Chovatia M."/>
            <person name="Davies K.M."/>
            <person name="Delmans M."/>
            <person name="Demura T."/>
            <person name="Dierschke T."/>
            <person name="Dolan L."/>
            <person name="Dorantes-Acosta A.E."/>
            <person name="Eklund D.M."/>
            <person name="Florent S.N."/>
            <person name="Flores-Sandoval E."/>
            <person name="Fujiyama A."/>
            <person name="Fukuzawa H."/>
            <person name="Galik B."/>
            <person name="Grimanelli D."/>
            <person name="Grimwood J."/>
            <person name="Grossniklaus U."/>
            <person name="Hamada T."/>
            <person name="Haseloff J."/>
            <person name="Hetherington A.J."/>
            <person name="Higo A."/>
            <person name="Hirakawa Y."/>
            <person name="Hundley H.N."/>
            <person name="Ikeda Y."/>
            <person name="Inoue K."/>
            <person name="Inoue S.I."/>
            <person name="Ishida S."/>
            <person name="Jia Q."/>
            <person name="Kakita M."/>
            <person name="Kanazawa T."/>
            <person name="Kawai Y."/>
            <person name="Kawashima T."/>
            <person name="Kennedy M."/>
            <person name="Kinose K."/>
            <person name="Kinoshita T."/>
            <person name="Kohara Y."/>
            <person name="Koide E."/>
            <person name="Komatsu K."/>
            <person name="Kopischke S."/>
            <person name="Kubo M."/>
            <person name="Kyozuka J."/>
            <person name="Lagercrantz U."/>
            <person name="Lin S.S."/>
            <person name="Lindquist E."/>
            <person name="Lipzen A.M."/>
            <person name="Lu C.W."/>
            <person name="De Luna E."/>
            <person name="Martienssen R.A."/>
            <person name="Minamino N."/>
            <person name="Mizutani M."/>
            <person name="Mizutani M."/>
            <person name="Mochizuki N."/>
            <person name="Monte I."/>
            <person name="Mosher R."/>
            <person name="Nagasaki H."/>
            <person name="Nakagami H."/>
            <person name="Naramoto S."/>
            <person name="Nishitani K."/>
            <person name="Ohtani M."/>
            <person name="Okamoto T."/>
            <person name="Okumura M."/>
            <person name="Phillips J."/>
            <person name="Pollak B."/>
            <person name="Reinders A."/>
            <person name="Rovekamp M."/>
            <person name="Sano R."/>
            <person name="Sawa S."/>
            <person name="Schmid M.W."/>
            <person name="Shirakawa M."/>
            <person name="Solano R."/>
            <person name="Spunde A."/>
            <person name="Suetsugu N."/>
            <person name="Sugano S."/>
            <person name="Sugiyama A."/>
            <person name="Sun R."/>
            <person name="Suzuki Y."/>
            <person name="Takenaka M."/>
            <person name="Takezawa D."/>
            <person name="Tomogane H."/>
            <person name="Tsuzuki M."/>
            <person name="Ueda T."/>
            <person name="Umeda M."/>
            <person name="Ward J.M."/>
            <person name="Watanabe Y."/>
            <person name="Yazaki K."/>
            <person name="Yokoyama R."/>
            <person name="Yoshitake Y."/>
            <person name="Yotsui I."/>
            <person name="Zachgo S."/>
            <person name="Schmutz J."/>
        </authorList>
    </citation>
    <scope>NUCLEOTIDE SEQUENCE [LARGE SCALE GENOMIC DNA]</scope>
    <source>
        <strain evidence="6">Tak-1</strain>
    </source>
</reference>
<comment type="similarity">
    <text evidence="1">Belongs to the multicopper oxidase family.</text>
</comment>
<dbReference type="Gramene" id="Mp8g17820.1">
    <property type="protein sequence ID" value="Mp8g17820.1.cds"/>
    <property type="gene ID" value="Mp8g17820"/>
</dbReference>
<keyword evidence="6" id="KW-1185">Reference proteome</keyword>
<evidence type="ECO:0000313" key="6">
    <source>
        <dbReference type="Proteomes" id="UP000244005"/>
    </source>
</evidence>
<sequence length="636" mass="71343">MERNLRWTSMRSAPSRTLRLSSTPRFSILIALLHIAAVSVAGEPESPAAHSECLTMVPTPVLTPFIVELPRIPSIDVSTGVPLTLGAYKISQSVHPELPNTTFYGFGTSQATATAPGPTLEAKRDVATYITFENHITDAHHLFMVDPTIHRAEPPRGGVPMTVHLHGGETESKYDGHPESWFTAAGDTGPTFITRDHIYRNQQPETLLWYHDHTVGVTRLNIVAGLFGLYFIRNAQEPDFLPSGGYEVPLVIQDKQFFWNGSINFPDITYDAAVSGVPNWCPAYMGDVILVNNKAWPYMNVVRGIYRFRIINAANARTFALFLSDSRVKFVQIGTDGGYLWNPMVLDQILLPNAFRVDVLVDFRSVPVGTTIYLNNSYRELLPAENVPSAYYIMKFNVVSNVEGLAPQENVYIPTSMGTAPDISSLVNNARIHRKMTLEVSPIPGTTPTLNQEHWTDPASEYTELFSSEVWDLIHFVRFSNHVIHIHLVNFLVVHFQTFDLPRALVGNCTFDRPYKHPDSCFTDYPQPPRPAERGWKDTINVQSYHVVRIVFPVIPRKGGSYPFDPTAFPGYLWHCHKIDHEDHDMMRPLFMSYPPASGTSLRENLVPGDVDHRSTSSSNNSGELNVIEDLVLSSE</sequence>
<evidence type="ECO:0000256" key="3">
    <source>
        <dbReference type="SAM" id="SignalP"/>
    </source>
</evidence>
<dbReference type="PANTHER" id="PTHR48267:SF1">
    <property type="entry name" value="BILIRUBIN OXIDASE"/>
    <property type="match status" value="1"/>
</dbReference>
<dbReference type="GO" id="GO:0005507">
    <property type="term" value="F:copper ion binding"/>
    <property type="evidence" value="ECO:0007669"/>
    <property type="project" value="InterPro"/>
</dbReference>
<proteinExistence type="inferred from homology"/>
<dbReference type="OrthoDB" id="262547at2759"/>
<accession>A0A2R6X8G4</accession>
<evidence type="ECO:0000256" key="2">
    <source>
        <dbReference type="SAM" id="MobiDB-lite"/>
    </source>
</evidence>
<dbReference type="InterPro" id="IPR045087">
    <property type="entry name" value="Cu-oxidase_fam"/>
</dbReference>
<dbReference type="PANTHER" id="PTHR48267">
    <property type="entry name" value="CUPREDOXIN SUPERFAMILY PROTEIN"/>
    <property type="match status" value="1"/>
</dbReference>
<evidence type="ECO:0000313" key="5">
    <source>
        <dbReference type="EMBL" id="PTQ42391.1"/>
    </source>
</evidence>
<dbReference type="Pfam" id="PF07731">
    <property type="entry name" value="Cu-oxidase_2"/>
    <property type="match status" value="1"/>
</dbReference>
<feature type="chain" id="PRO_5015304249" description="Plastocyanin-like domain-containing protein" evidence="3">
    <location>
        <begin position="43"/>
        <end position="636"/>
    </location>
</feature>
<organism evidence="5 6">
    <name type="scientific">Marchantia polymorpha</name>
    <name type="common">Common liverwort</name>
    <name type="synonym">Marchantia aquatica</name>
    <dbReference type="NCBI Taxonomy" id="3197"/>
    <lineage>
        <taxon>Eukaryota</taxon>
        <taxon>Viridiplantae</taxon>
        <taxon>Streptophyta</taxon>
        <taxon>Embryophyta</taxon>
        <taxon>Marchantiophyta</taxon>
        <taxon>Marchantiopsida</taxon>
        <taxon>Marchantiidae</taxon>
        <taxon>Marchantiales</taxon>
        <taxon>Marchantiaceae</taxon>
        <taxon>Marchantia</taxon>
    </lineage>
</organism>
<gene>
    <name evidence="5" type="ORF">MARPO_0030s0116</name>
</gene>
<dbReference type="SUPFAM" id="SSF49503">
    <property type="entry name" value="Cupredoxins"/>
    <property type="match status" value="3"/>
</dbReference>
<dbReference type="EMBL" id="KZ772702">
    <property type="protein sequence ID" value="PTQ42391.1"/>
    <property type="molecule type" value="Genomic_DNA"/>
</dbReference>
<feature type="signal peptide" evidence="3">
    <location>
        <begin position="1"/>
        <end position="42"/>
    </location>
</feature>